<evidence type="ECO:0000313" key="3">
    <source>
        <dbReference type="Proteomes" id="UP000077248"/>
    </source>
</evidence>
<dbReference type="AlphaFoldDB" id="A0A177DA56"/>
<dbReference type="PANTHER" id="PTHR33112">
    <property type="entry name" value="DOMAIN PROTEIN, PUTATIVE-RELATED"/>
    <property type="match status" value="1"/>
</dbReference>
<gene>
    <name evidence="2" type="ORF">CC77DRAFT_1053259</name>
</gene>
<dbReference type="OMA" id="VWEDEGN"/>
<reference evidence="2 3" key="1">
    <citation type="submission" date="2016-05" db="EMBL/GenBank/DDBJ databases">
        <title>Comparative analysis of secretome profiles of manganese(II)-oxidizing ascomycete fungi.</title>
        <authorList>
            <consortium name="DOE Joint Genome Institute"/>
            <person name="Zeiner C.A."/>
            <person name="Purvine S.O."/>
            <person name="Zink E.M."/>
            <person name="Wu S."/>
            <person name="Pasa-Tolic L."/>
            <person name="Chaput D.L."/>
            <person name="Haridas S."/>
            <person name="Grigoriev I.V."/>
            <person name="Santelli C.M."/>
            <person name="Hansel C.M."/>
        </authorList>
    </citation>
    <scope>NUCLEOTIDE SEQUENCE [LARGE SCALE GENOMIC DNA]</scope>
    <source>
        <strain evidence="2 3">SRC1lrK2f</strain>
    </source>
</reference>
<accession>A0A177DA56</accession>
<dbReference type="VEuPathDB" id="FungiDB:CC77DRAFT_1053259"/>
<feature type="domain" description="Heterokaryon incompatibility" evidence="1">
    <location>
        <begin position="105"/>
        <end position="249"/>
    </location>
</feature>
<keyword evidence="3" id="KW-1185">Reference proteome</keyword>
<protein>
    <submittedName>
        <fullName evidence="2">HET-domain-containing protein</fullName>
    </submittedName>
</protein>
<dbReference type="GeneID" id="29113330"/>
<dbReference type="KEGG" id="aalt:CC77DRAFT_1053259"/>
<sequence>MSRISHKKKESFISYCVCTLQYKATTNFGDHVAQFLPHATTKLNRGDKGTFDQIRSWIKECDCWHDNCVRRESELPVRLIDLAKFSAKEQKLRLYIPREGEAGQYAALSYCWGYSQPVITKDVNLLRHLRKISYDNLPQTLQDAIKTTKAMGIRFLWVDALCIVQNSERDKQREIAKMAKIYQNAYFTIVAACSTSSAEGFLQVRDGLPPALEIPVGCGDGKIGSLALLPTYESLRHEPLHERAWTLQEMILSRRLLIFGKDSVGWKCEQMDRRLYRWTDWNGYCASTGLTTIRFAPGGKIVRPSLSIYSANISSFSNPSHLAERQPYIFRLWRDVVKDYSTRLMTNEGDKLSAIAGIAAYFEGVMNDVYLAGLWARHLLQELSWHVYNAKRPARSRAPSWSWMALDGPVTFQTDHCEWYTPIVEVISCTVTPVSPTAPFSSVTGGALVLDGAFSSPISFLSRRRQLLAEITDDFGMGGEPEILDGFGMDSDQEQDGNDLYMGIARCVATAYYEEDVSVGRTSTWGLILRPLADSSSTSLVYERVGWFNTSVWNSGKRGAITIV</sequence>
<dbReference type="InterPro" id="IPR010730">
    <property type="entry name" value="HET"/>
</dbReference>
<dbReference type="EMBL" id="KV441489">
    <property type="protein sequence ID" value="OAG16595.1"/>
    <property type="molecule type" value="Genomic_DNA"/>
</dbReference>
<proteinExistence type="predicted"/>
<dbReference type="PANTHER" id="PTHR33112:SF16">
    <property type="entry name" value="HETEROKARYON INCOMPATIBILITY DOMAIN-CONTAINING PROTEIN"/>
    <property type="match status" value="1"/>
</dbReference>
<organism evidence="2 3">
    <name type="scientific">Alternaria alternata</name>
    <name type="common">Alternaria rot fungus</name>
    <name type="synonym">Torula alternata</name>
    <dbReference type="NCBI Taxonomy" id="5599"/>
    <lineage>
        <taxon>Eukaryota</taxon>
        <taxon>Fungi</taxon>
        <taxon>Dikarya</taxon>
        <taxon>Ascomycota</taxon>
        <taxon>Pezizomycotina</taxon>
        <taxon>Dothideomycetes</taxon>
        <taxon>Pleosporomycetidae</taxon>
        <taxon>Pleosporales</taxon>
        <taxon>Pleosporineae</taxon>
        <taxon>Pleosporaceae</taxon>
        <taxon>Alternaria</taxon>
        <taxon>Alternaria sect. Alternaria</taxon>
        <taxon>Alternaria alternata complex</taxon>
    </lineage>
</organism>
<evidence type="ECO:0000259" key="1">
    <source>
        <dbReference type="Pfam" id="PF06985"/>
    </source>
</evidence>
<evidence type="ECO:0000313" key="2">
    <source>
        <dbReference type="EMBL" id="OAG16595.1"/>
    </source>
</evidence>
<dbReference type="Pfam" id="PF06985">
    <property type="entry name" value="HET"/>
    <property type="match status" value="1"/>
</dbReference>
<name>A0A177DA56_ALTAL</name>
<dbReference type="Proteomes" id="UP000077248">
    <property type="component" value="Unassembled WGS sequence"/>
</dbReference>
<dbReference type="RefSeq" id="XP_018382016.1">
    <property type="nucleotide sequence ID" value="XM_018527736.1"/>
</dbReference>